<feature type="repeat" description="PPR" evidence="2">
    <location>
        <begin position="193"/>
        <end position="227"/>
    </location>
</feature>
<protein>
    <recommendedName>
        <fullName evidence="5">Pentatricopeptide repeat-containing protein, mitochondrial</fullName>
    </recommendedName>
</protein>
<dbReference type="Pfam" id="PF13041">
    <property type="entry name" value="PPR_2"/>
    <property type="match status" value="1"/>
</dbReference>
<dbReference type="Pfam" id="PF12854">
    <property type="entry name" value="PPR_1"/>
    <property type="match status" value="3"/>
</dbReference>
<reference evidence="3 4" key="1">
    <citation type="journal article" date="2017" name="Genome Biol.">
        <title>New reference genome sequences of hot pepper reveal the massive evolution of plant disease-resistance genes by retroduplication.</title>
        <authorList>
            <person name="Kim S."/>
            <person name="Park J."/>
            <person name="Yeom S.I."/>
            <person name="Kim Y.M."/>
            <person name="Seo E."/>
            <person name="Kim K.T."/>
            <person name="Kim M.S."/>
            <person name="Lee J.M."/>
            <person name="Cheong K."/>
            <person name="Shin H.S."/>
            <person name="Kim S.B."/>
            <person name="Han K."/>
            <person name="Lee J."/>
            <person name="Park M."/>
            <person name="Lee H.A."/>
            <person name="Lee H.Y."/>
            <person name="Lee Y."/>
            <person name="Oh S."/>
            <person name="Lee J.H."/>
            <person name="Choi E."/>
            <person name="Choi E."/>
            <person name="Lee S.E."/>
            <person name="Jeon J."/>
            <person name="Kim H."/>
            <person name="Choi G."/>
            <person name="Song H."/>
            <person name="Lee J."/>
            <person name="Lee S.C."/>
            <person name="Kwon J.K."/>
            <person name="Lee H.Y."/>
            <person name="Koo N."/>
            <person name="Hong Y."/>
            <person name="Kim R.W."/>
            <person name="Kang W.H."/>
            <person name="Huh J.H."/>
            <person name="Kang B.C."/>
            <person name="Yang T.J."/>
            <person name="Lee Y.H."/>
            <person name="Bennetzen J.L."/>
            <person name="Choi D."/>
        </authorList>
    </citation>
    <scope>NUCLEOTIDE SEQUENCE [LARGE SCALE GENOMIC DNA]</scope>
    <source>
        <strain evidence="4">cv. PBC81</strain>
    </source>
</reference>
<gene>
    <name evidence="3" type="ORF">CQW23_13957</name>
</gene>
<dbReference type="InterPro" id="IPR002885">
    <property type="entry name" value="PPR_rpt"/>
</dbReference>
<evidence type="ECO:0008006" key="5">
    <source>
        <dbReference type="Google" id="ProtNLM"/>
    </source>
</evidence>
<feature type="repeat" description="PPR" evidence="2">
    <location>
        <begin position="158"/>
        <end position="192"/>
    </location>
</feature>
<name>A0A2G2WI08_CAPBA</name>
<dbReference type="Proteomes" id="UP000224567">
    <property type="component" value="Unassembled WGS sequence"/>
</dbReference>
<evidence type="ECO:0000256" key="2">
    <source>
        <dbReference type="PROSITE-ProRule" id="PRU00708"/>
    </source>
</evidence>
<sequence>MARMKPLPSVPVFCQLFKTMLTMKHYSAVVSLFQEMWKLRIPINDFMLSILINSYCLIHHVDCAFSLLPIYLKTGIPFNVVAFNTLLRGLFAENKVKDAVELFKKVARENICELDQVMETLPNVFNYNIVVDALCKDENLVAAITLKNEMKQKGIHPDTVTYGSLIDGLCKLGQWEKVRTLFSEMVNLNIYPDMHTFNILIDGLCKKGKVEDADEVMRHMIEKGVEPDIITYNVIMDGYCLDGQVDRARRVFYVMIDDNAQSTALVGV</sequence>
<evidence type="ECO:0000256" key="1">
    <source>
        <dbReference type="ARBA" id="ARBA00022737"/>
    </source>
</evidence>
<reference evidence="4" key="2">
    <citation type="journal article" date="2017" name="J. Anim. Genet.">
        <title>Multiple reference genome sequences of hot pepper reveal the massive evolution of plant disease resistance genes by retroduplication.</title>
        <authorList>
            <person name="Kim S."/>
            <person name="Park J."/>
            <person name="Yeom S.-I."/>
            <person name="Kim Y.-M."/>
            <person name="Seo E."/>
            <person name="Kim K.-T."/>
            <person name="Kim M.-S."/>
            <person name="Lee J.M."/>
            <person name="Cheong K."/>
            <person name="Shin H.-S."/>
            <person name="Kim S.-B."/>
            <person name="Han K."/>
            <person name="Lee J."/>
            <person name="Park M."/>
            <person name="Lee H.-A."/>
            <person name="Lee H.-Y."/>
            <person name="Lee Y."/>
            <person name="Oh S."/>
            <person name="Lee J.H."/>
            <person name="Choi E."/>
            <person name="Choi E."/>
            <person name="Lee S.E."/>
            <person name="Jeon J."/>
            <person name="Kim H."/>
            <person name="Choi G."/>
            <person name="Song H."/>
            <person name="Lee J."/>
            <person name="Lee S.-C."/>
            <person name="Kwon J.-K."/>
            <person name="Lee H.-Y."/>
            <person name="Koo N."/>
            <person name="Hong Y."/>
            <person name="Kim R.W."/>
            <person name="Kang W.-H."/>
            <person name="Huh J.H."/>
            <person name="Kang B.-C."/>
            <person name="Yang T.-J."/>
            <person name="Lee Y.-H."/>
            <person name="Bennetzen J.L."/>
            <person name="Choi D."/>
        </authorList>
    </citation>
    <scope>NUCLEOTIDE SEQUENCE [LARGE SCALE GENOMIC DNA]</scope>
    <source>
        <strain evidence="4">cv. PBC81</strain>
    </source>
</reference>
<feature type="repeat" description="PPR" evidence="2">
    <location>
        <begin position="79"/>
        <end position="113"/>
    </location>
</feature>
<keyword evidence="1" id="KW-0677">Repeat</keyword>
<dbReference type="OrthoDB" id="1934535at2759"/>
<proteinExistence type="predicted"/>
<accession>A0A2G2WI08</accession>
<feature type="repeat" description="PPR" evidence="2">
    <location>
        <begin position="123"/>
        <end position="157"/>
    </location>
</feature>
<dbReference type="AlphaFoldDB" id="A0A2G2WI08"/>
<dbReference type="PANTHER" id="PTHR45613:SF207">
    <property type="entry name" value="OS08G0300700 PROTEIN"/>
    <property type="match status" value="1"/>
</dbReference>
<dbReference type="Gene3D" id="1.25.40.10">
    <property type="entry name" value="Tetratricopeptide repeat domain"/>
    <property type="match status" value="3"/>
</dbReference>
<dbReference type="InterPro" id="IPR011990">
    <property type="entry name" value="TPR-like_helical_dom_sf"/>
</dbReference>
<evidence type="ECO:0000313" key="3">
    <source>
        <dbReference type="EMBL" id="PHT44799.1"/>
    </source>
</evidence>
<dbReference type="NCBIfam" id="TIGR00756">
    <property type="entry name" value="PPR"/>
    <property type="match status" value="5"/>
</dbReference>
<organism evidence="3 4">
    <name type="scientific">Capsicum baccatum</name>
    <name type="common">Peruvian pepper</name>
    <dbReference type="NCBI Taxonomy" id="33114"/>
    <lineage>
        <taxon>Eukaryota</taxon>
        <taxon>Viridiplantae</taxon>
        <taxon>Streptophyta</taxon>
        <taxon>Embryophyta</taxon>
        <taxon>Tracheophyta</taxon>
        <taxon>Spermatophyta</taxon>
        <taxon>Magnoliopsida</taxon>
        <taxon>eudicotyledons</taxon>
        <taxon>Gunneridae</taxon>
        <taxon>Pentapetalae</taxon>
        <taxon>asterids</taxon>
        <taxon>lamiids</taxon>
        <taxon>Solanales</taxon>
        <taxon>Solanaceae</taxon>
        <taxon>Solanoideae</taxon>
        <taxon>Capsiceae</taxon>
        <taxon>Capsicum</taxon>
    </lineage>
</organism>
<evidence type="ECO:0000313" key="4">
    <source>
        <dbReference type="Proteomes" id="UP000224567"/>
    </source>
</evidence>
<dbReference type="PANTHER" id="PTHR45613">
    <property type="entry name" value="PENTATRICOPEPTIDE REPEAT-CONTAINING PROTEIN"/>
    <property type="match status" value="1"/>
</dbReference>
<keyword evidence="4" id="KW-1185">Reference proteome</keyword>
<dbReference type="EMBL" id="MLFT02000006">
    <property type="protein sequence ID" value="PHT44799.1"/>
    <property type="molecule type" value="Genomic_DNA"/>
</dbReference>
<dbReference type="PROSITE" id="PS51375">
    <property type="entry name" value="PPR"/>
    <property type="match status" value="5"/>
</dbReference>
<feature type="repeat" description="PPR" evidence="2">
    <location>
        <begin position="228"/>
        <end position="262"/>
    </location>
</feature>
<comment type="caution">
    <text evidence="3">The sequence shown here is derived from an EMBL/GenBank/DDBJ whole genome shotgun (WGS) entry which is preliminary data.</text>
</comment>